<name>A0A7G5DZ05_9SPHI</name>
<dbReference type="EMBL" id="CP058555">
    <property type="protein sequence ID" value="QMV66980.1"/>
    <property type="molecule type" value="Genomic_DNA"/>
</dbReference>
<dbReference type="RefSeq" id="WP_182331422.1">
    <property type="nucleotide sequence ID" value="NZ_CP058555.1"/>
</dbReference>
<proteinExistence type="predicted"/>
<dbReference type="Pfam" id="PF24716">
    <property type="entry name" value="WapI"/>
    <property type="match status" value="1"/>
</dbReference>
<dbReference type="InterPro" id="IPR056510">
    <property type="entry name" value="WapI"/>
</dbReference>
<accession>A0A7G5DZ05</accession>
<sequence length="149" mass="16938">MEELDDFTIGLHVGGRSISIKVIALLYNNASSNWDKNWLRTKISVRAGAFSGTYDAELTTFDFENFKQDLDSLYENLNMEIEFKDLEGYLSIKMKGNGLGNINVEIQCSDKPGVYASTLKFELDFDQTFIKPIVKTLKNIISKYPVVVY</sequence>
<dbReference type="AlphaFoldDB" id="A0A7G5DZ05"/>
<evidence type="ECO:0000313" key="2">
    <source>
        <dbReference type="Proteomes" id="UP000515450"/>
    </source>
</evidence>
<organism evidence="1 2">
    <name type="scientific">Sphingobacterium paramultivorum</name>
    <dbReference type="NCBI Taxonomy" id="2886510"/>
    <lineage>
        <taxon>Bacteria</taxon>
        <taxon>Pseudomonadati</taxon>
        <taxon>Bacteroidota</taxon>
        <taxon>Sphingobacteriia</taxon>
        <taxon>Sphingobacteriales</taxon>
        <taxon>Sphingobacteriaceae</taxon>
        <taxon>Sphingobacterium</taxon>
    </lineage>
</organism>
<gene>
    <name evidence="1" type="ORF">HS960_04615</name>
</gene>
<keyword evidence="2" id="KW-1185">Reference proteome</keyword>
<reference evidence="1 2" key="1">
    <citation type="journal article" date="2020" name="G3 (Bethesda)">
        <title>CeMbio - The Caenorhabditis elegans Microbiome Resource.</title>
        <authorList>
            <person name="Dirksen P."/>
            <person name="Assie A."/>
            <person name="Zimmermann J."/>
            <person name="Zhang F."/>
            <person name="Tietje A.M."/>
            <person name="Marsh S.A."/>
            <person name="Felix M.A."/>
            <person name="Shapira M."/>
            <person name="Kaleta C."/>
            <person name="Schulenburg H."/>
            <person name="Samuel B."/>
        </authorList>
    </citation>
    <scope>NUCLEOTIDE SEQUENCE [LARGE SCALE GENOMIC DNA]</scope>
    <source>
        <strain evidence="1 2">BIGb0170</strain>
    </source>
</reference>
<evidence type="ECO:0000313" key="1">
    <source>
        <dbReference type="EMBL" id="QMV66980.1"/>
    </source>
</evidence>
<dbReference type="Proteomes" id="UP000515450">
    <property type="component" value="Chromosome"/>
</dbReference>
<protein>
    <submittedName>
        <fullName evidence="1">Uncharacterized protein</fullName>
    </submittedName>
</protein>